<dbReference type="SUPFAM" id="SSF55729">
    <property type="entry name" value="Acyl-CoA N-acyltransferases (Nat)"/>
    <property type="match status" value="1"/>
</dbReference>
<dbReference type="InterPro" id="IPR000182">
    <property type="entry name" value="GNAT_dom"/>
</dbReference>
<gene>
    <name evidence="2" type="ORF">SAMN06296036_11586</name>
</gene>
<sequence>MLKIVPWHLTLMKDAQYYLFSNFHEAMFLIEASRRQSQSSTDQVTKIILSADEIMGVFSMNTNGRLLVHIDPEILNEESCEQILDHVVSEPFPISGMLGNWHAVSSLATCLVYNGIWSKLRMISEEATMVLDQIGNIDIEFQDNIRLLDSSDFAAWYQLRLAYCHELNIPISESLYEIQKSFALATQQERHWGLFIDGRLIAISSANAIVDNTAQVGGVYTSEDHRSKGYARRLISRQLEDLRMRSICRASLFTGKDNHAAIKAYEQLGFVAKGHFGLVFPALPS</sequence>
<proteinExistence type="predicted"/>
<dbReference type="AlphaFoldDB" id="A0A1Y6C7W2"/>
<dbReference type="CDD" id="cd04301">
    <property type="entry name" value="NAT_SF"/>
    <property type="match status" value="1"/>
</dbReference>
<dbReference type="STRING" id="1513793.SAMN06296036_11586"/>
<dbReference type="Proteomes" id="UP000192907">
    <property type="component" value="Unassembled WGS sequence"/>
</dbReference>
<dbReference type="PROSITE" id="PS51186">
    <property type="entry name" value="GNAT"/>
    <property type="match status" value="1"/>
</dbReference>
<evidence type="ECO:0000313" key="2">
    <source>
        <dbReference type="EMBL" id="SMF49569.1"/>
    </source>
</evidence>
<keyword evidence="2" id="KW-0808">Transferase</keyword>
<organism evidence="2 3">
    <name type="scientific">Pseudobacteriovorax antillogorgiicola</name>
    <dbReference type="NCBI Taxonomy" id="1513793"/>
    <lineage>
        <taxon>Bacteria</taxon>
        <taxon>Pseudomonadati</taxon>
        <taxon>Bdellovibrionota</taxon>
        <taxon>Oligoflexia</taxon>
        <taxon>Oligoflexales</taxon>
        <taxon>Pseudobacteriovoracaceae</taxon>
        <taxon>Pseudobacteriovorax</taxon>
    </lineage>
</organism>
<evidence type="ECO:0000259" key="1">
    <source>
        <dbReference type="PROSITE" id="PS51186"/>
    </source>
</evidence>
<evidence type="ECO:0000313" key="3">
    <source>
        <dbReference type="Proteomes" id="UP000192907"/>
    </source>
</evidence>
<dbReference type="InterPro" id="IPR016181">
    <property type="entry name" value="Acyl_CoA_acyltransferase"/>
</dbReference>
<name>A0A1Y6C7W2_9BACT</name>
<reference evidence="3" key="1">
    <citation type="submission" date="2017-04" db="EMBL/GenBank/DDBJ databases">
        <authorList>
            <person name="Varghese N."/>
            <person name="Submissions S."/>
        </authorList>
    </citation>
    <scope>NUCLEOTIDE SEQUENCE [LARGE SCALE GENOMIC DNA]</scope>
    <source>
        <strain evidence="3">RKEM611</strain>
    </source>
</reference>
<keyword evidence="3" id="KW-1185">Reference proteome</keyword>
<dbReference type="GO" id="GO:0016747">
    <property type="term" value="F:acyltransferase activity, transferring groups other than amino-acyl groups"/>
    <property type="evidence" value="ECO:0007669"/>
    <property type="project" value="InterPro"/>
</dbReference>
<dbReference type="RefSeq" id="WP_159455484.1">
    <property type="nucleotide sequence ID" value="NZ_FWZT01000015.1"/>
</dbReference>
<dbReference type="Gene3D" id="3.40.630.30">
    <property type="match status" value="1"/>
</dbReference>
<dbReference type="Pfam" id="PF00583">
    <property type="entry name" value="Acetyltransf_1"/>
    <property type="match status" value="1"/>
</dbReference>
<feature type="domain" description="N-acetyltransferase" evidence="1">
    <location>
        <begin position="143"/>
        <end position="285"/>
    </location>
</feature>
<dbReference type="EMBL" id="FWZT01000015">
    <property type="protein sequence ID" value="SMF49569.1"/>
    <property type="molecule type" value="Genomic_DNA"/>
</dbReference>
<accession>A0A1Y6C7W2</accession>
<protein>
    <submittedName>
        <fullName evidence="2">Acetyltransferase (GNAT) family protein</fullName>
    </submittedName>
</protein>